<evidence type="ECO:0000313" key="14">
    <source>
        <dbReference type="Proteomes" id="UP001149822"/>
    </source>
</evidence>
<comment type="caution">
    <text evidence="13">The sequence shown here is derived from an EMBL/GenBank/DDBJ whole genome shotgun (WGS) entry which is preliminary data.</text>
</comment>
<evidence type="ECO:0000259" key="12">
    <source>
        <dbReference type="PROSITE" id="PS51012"/>
    </source>
</evidence>
<dbReference type="Proteomes" id="UP001149822">
    <property type="component" value="Unassembled WGS sequence"/>
</dbReference>
<evidence type="ECO:0000256" key="3">
    <source>
        <dbReference type="ARBA" id="ARBA00022448"/>
    </source>
</evidence>
<evidence type="ECO:0000256" key="5">
    <source>
        <dbReference type="ARBA" id="ARBA00022597"/>
    </source>
</evidence>
<dbReference type="InterPro" id="IPR047817">
    <property type="entry name" value="ABC2_TM_bact-type"/>
</dbReference>
<evidence type="ECO:0000256" key="10">
    <source>
        <dbReference type="ARBA" id="ARBA00023136"/>
    </source>
</evidence>
<feature type="transmembrane region" description="Helical" evidence="11">
    <location>
        <begin position="164"/>
        <end position="184"/>
    </location>
</feature>
<reference evidence="13" key="1">
    <citation type="submission" date="2022-12" db="EMBL/GenBank/DDBJ databases">
        <title>Paracoccus sp. EF6 isolated from a lake water.</title>
        <authorList>
            <person name="Liu H."/>
        </authorList>
    </citation>
    <scope>NUCLEOTIDE SEQUENCE</scope>
    <source>
        <strain evidence="13">EF6</strain>
    </source>
</reference>
<gene>
    <name evidence="13" type="ORF">OU682_12515</name>
</gene>
<keyword evidence="10 11" id="KW-0472">Membrane</keyword>
<keyword evidence="7" id="KW-0972">Capsule biogenesis/degradation</keyword>
<feature type="transmembrane region" description="Helical" evidence="11">
    <location>
        <begin position="196"/>
        <end position="213"/>
    </location>
</feature>
<dbReference type="Pfam" id="PF01061">
    <property type="entry name" value="ABC2_membrane"/>
    <property type="match status" value="1"/>
</dbReference>
<sequence>MSKITFPSPAVDPGSSESLRLSHRHRSFSTLRAISALVLREMSTTNGRSAGGYLWAIAEPVAGIVLLTLVFSLVLAKPPIGTNFPIFYATGMVPFMFYMSISTKVAQSIQYSKTLLAYPAVTFMDALLARMIMNAITQLLVAYLIFAAILFFQHTRTDPQAEGIALSLFLAFCFGAAVGVMNCFLNEAFPWWQQVWAILNRPLFLVSCVLFVYDDIPTPAADYLWYNPLVHIVGQMRKSFYPSYAGDYVSPAYVLGVALLVYALGLALLIRYHRDLQNS</sequence>
<keyword evidence="6 11" id="KW-0812">Transmembrane</keyword>
<name>A0ABT4J5T5_9RHOB</name>
<dbReference type="RefSeq" id="WP_268942466.1">
    <property type="nucleotide sequence ID" value="NZ_JAPTYD010000016.1"/>
</dbReference>
<dbReference type="PANTHER" id="PTHR30413">
    <property type="entry name" value="INNER MEMBRANE TRANSPORT PERMEASE"/>
    <property type="match status" value="1"/>
</dbReference>
<proteinExistence type="inferred from homology"/>
<evidence type="ECO:0000256" key="6">
    <source>
        <dbReference type="ARBA" id="ARBA00022692"/>
    </source>
</evidence>
<dbReference type="PRINTS" id="PR00164">
    <property type="entry name" value="ABC2TRNSPORT"/>
</dbReference>
<protein>
    <recommendedName>
        <fullName evidence="11">Transport permease protein</fullName>
    </recommendedName>
</protein>
<organism evidence="13 14">
    <name type="scientific">Paracoccus benzoatiresistens</name>
    <dbReference type="NCBI Taxonomy" id="2997341"/>
    <lineage>
        <taxon>Bacteria</taxon>
        <taxon>Pseudomonadati</taxon>
        <taxon>Pseudomonadota</taxon>
        <taxon>Alphaproteobacteria</taxon>
        <taxon>Rhodobacterales</taxon>
        <taxon>Paracoccaceae</taxon>
        <taxon>Paracoccus</taxon>
    </lineage>
</organism>
<feature type="transmembrane region" description="Helical" evidence="11">
    <location>
        <begin position="248"/>
        <end position="270"/>
    </location>
</feature>
<dbReference type="EMBL" id="JAPTYD010000016">
    <property type="protein sequence ID" value="MCZ0962443.1"/>
    <property type="molecule type" value="Genomic_DNA"/>
</dbReference>
<dbReference type="PROSITE" id="PS51012">
    <property type="entry name" value="ABC_TM2"/>
    <property type="match status" value="1"/>
</dbReference>
<keyword evidence="4 11" id="KW-1003">Cell membrane</keyword>
<feature type="transmembrane region" description="Helical" evidence="11">
    <location>
        <begin position="52"/>
        <end position="74"/>
    </location>
</feature>
<evidence type="ECO:0000313" key="13">
    <source>
        <dbReference type="EMBL" id="MCZ0962443.1"/>
    </source>
</evidence>
<dbReference type="InterPro" id="IPR000412">
    <property type="entry name" value="ABC_2_transport"/>
</dbReference>
<keyword evidence="14" id="KW-1185">Reference proteome</keyword>
<feature type="transmembrane region" description="Helical" evidence="11">
    <location>
        <begin position="127"/>
        <end position="152"/>
    </location>
</feature>
<keyword evidence="5" id="KW-0762">Sugar transport</keyword>
<keyword evidence="3 11" id="KW-0813">Transport</keyword>
<dbReference type="PANTHER" id="PTHR30413:SF10">
    <property type="entry name" value="CAPSULE POLYSACCHARIDE EXPORT INNER-MEMBRANE PROTEIN CTRC"/>
    <property type="match status" value="1"/>
</dbReference>
<evidence type="ECO:0000256" key="4">
    <source>
        <dbReference type="ARBA" id="ARBA00022475"/>
    </source>
</evidence>
<keyword evidence="8 11" id="KW-1133">Transmembrane helix</keyword>
<evidence type="ECO:0000256" key="8">
    <source>
        <dbReference type="ARBA" id="ARBA00022989"/>
    </source>
</evidence>
<evidence type="ECO:0000256" key="2">
    <source>
        <dbReference type="ARBA" id="ARBA00007783"/>
    </source>
</evidence>
<keyword evidence="9" id="KW-0625">Polysaccharide transport</keyword>
<comment type="subcellular location">
    <subcellularLocation>
        <location evidence="11">Cell inner membrane</location>
        <topology evidence="11">Multi-pass membrane protein</topology>
    </subcellularLocation>
    <subcellularLocation>
        <location evidence="1">Cell membrane</location>
        <topology evidence="1">Multi-pass membrane protein</topology>
    </subcellularLocation>
</comment>
<evidence type="ECO:0000256" key="7">
    <source>
        <dbReference type="ARBA" id="ARBA00022903"/>
    </source>
</evidence>
<accession>A0ABT4J5T5</accession>
<evidence type="ECO:0000256" key="1">
    <source>
        <dbReference type="ARBA" id="ARBA00004651"/>
    </source>
</evidence>
<feature type="transmembrane region" description="Helical" evidence="11">
    <location>
        <begin position="86"/>
        <end position="106"/>
    </location>
</feature>
<evidence type="ECO:0000256" key="11">
    <source>
        <dbReference type="RuleBase" id="RU361157"/>
    </source>
</evidence>
<feature type="domain" description="ABC transmembrane type-2" evidence="12">
    <location>
        <begin position="51"/>
        <end position="272"/>
    </location>
</feature>
<dbReference type="InterPro" id="IPR013525">
    <property type="entry name" value="ABC2_TM"/>
</dbReference>
<evidence type="ECO:0000256" key="9">
    <source>
        <dbReference type="ARBA" id="ARBA00023047"/>
    </source>
</evidence>
<comment type="similarity">
    <text evidence="2 11">Belongs to the ABC-2 integral membrane protein family.</text>
</comment>